<feature type="domain" description="V-ATPase proteolipid subunit C-like" evidence="6">
    <location>
        <begin position="87"/>
        <end position="141"/>
    </location>
</feature>
<dbReference type="InterPro" id="IPR035921">
    <property type="entry name" value="F/V-ATP_Csub_sf"/>
</dbReference>
<evidence type="ECO:0000256" key="1">
    <source>
        <dbReference type="ARBA" id="ARBA00004141"/>
    </source>
</evidence>
<feature type="transmembrane region" description="Helical" evidence="5">
    <location>
        <begin position="12"/>
        <end position="37"/>
    </location>
</feature>
<sequence>MEMESLGMGAYALALSFAAMGSAVGCGIAGMAAVGAWRKAFLKGKGAPFILVAFASAPLSQTIYGMILMNSLIGAPDTVPAMAKLTTGLFGGIAIGFSAWYQGKAAAMACDALVDTNKGMGNYIMVLGIIETVALFVMVFLMTNLK</sequence>
<keyword evidence="4 5" id="KW-0472">Membrane</keyword>
<evidence type="ECO:0000313" key="7">
    <source>
        <dbReference type="EMBL" id="OGG99232.1"/>
    </source>
</evidence>
<evidence type="ECO:0000259" key="6">
    <source>
        <dbReference type="Pfam" id="PF00137"/>
    </source>
</evidence>
<dbReference type="Proteomes" id="UP000177583">
    <property type="component" value="Unassembled WGS sequence"/>
</dbReference>
<evidence type="ECO:0000256" key="4">
    <source>
        <dbReference type="ARBA" id="ARBA00023136"/>
    </source>
</evidence>
<dbReference type="GO" id="GO:0015078">
    <property type="term" value="F:proton transmembrane transporter activity"/>
    <property type="evidence" value="ECO:0007669"/>
    <property type="project" value="InterPro"/>
</dbReference>
<dbReference type="Gene3D" id="1.20.120.610">
    <property type="entry name" value="lithium bound rotor ring of v- atpase"/>
    <property type="match status" value="1"/>
</dbReference>
<feature type="transmembrane region" description="Helical" evidence="5">
    <location>
        <begin position="81"/>
        <end position="101"/>
    </location>
</feature>
<organism evidence="7 8">
    <name type="scientific">Candidatus Lambdaproteobacteria bacterium RIFOXYD2_FULL_56_26</name>
    <dbReference type="NCBI Taxonomy" id="1817773"/>
    <lineage>
        <taxon>Bacteria</taxon>
        <taxon>Pseudomonadati</taxon>
        <taxon>Pseudomonadota</taxon>
        <taxon>Candidatus Lambdaproteobacteria</taxon>
    </lineage>
</organism>
<evidence type="ECO:0000256" key="3">
    <source>
        <dbReference type="ARBA" id="ARBA00022989"/>
    </source>
</evidence>
<accession>A0A1F6GMB0</accession>
<keyword evidence="3 5" id="KW-1133">Transmembrane helix</keyword>
<dbReference type="GO" id="GO:0033177">
    <property type="term" value="C:proton-transporting two-sector ATPase complex, proton-transporting domain"/>
    <property type="evidence" value="ECO:0007669"/>
    <property type="project" value="InterPro"/>
</dbReference>
<dbReference type="NCBIfam" id="NF005174">
    <property type="entry name" value="PRK06649.1"/>
    <property type="match status" value="1"/>
</dbReference>
<evidence type="ECO:0000313" key="8">
    <source>
        <dbReference type="Proteomes" id="UP000177583"/>
    </source>
</evidence>
<protein>
    <submittedName>
        <fullName evidence="7">V-type ATP synthase subunit K</fullName>
    </submittedName>
</protein>
<dbReference type="SUPFAM" id="SSF81333">
    <property type="entry name" value="F1F0 ATP synthase subunit C"/>
    <property type="match status" value="1"/>
</dbReference>
<dbReference type="InterPro" id="IPR002379">
    <property type="entry name" value="ATPase_proteolipid_c-like_dom"/>
</dbReference>
<gene>
    <name evidence="7" type="ORF">A2557_10215</name>
</gene>
<feature type="transmembrane region" description="Helical" evidence="5">
    <location>
        <begin position="122"/>
        <end position="143"/>
    </location>
</feature>
<comment type="caution">
    <text evidence="7">The sequence shown here is derived from an EMBL/GenBank/DDBJ whole genome shotgun (WGS) entry which is preliminary data.</text>
</comment>
<reference evidence="7 8" key="1">
    <citation type="journal article" date="2016" name="Nat. Commun.">
        <title>Thousands of microbial genomes shed light on interconnected biogeochemical processes in an aquifer system.</title>
        <authorList>
            <person name="Anantharaman K."/>
            <person name="Brown C.T."/>
            <person name="Hug L.A."/>
            <person name="Sharon I."/>
            <person name="Castelle C.J."/>
            <person name="Probst A.J."/>
            <person name="Thomas B.C."/>
            <person name="Singh A."/>
            <person name="Wilkins M.J."/>
            <person name="Karaoz U."/>
            <person name="Brodie E.L."/>
            <person name="Williams K.H."/>
            <person name="Hubbard S.S."/>
            <person name="Banfield J.F."/>
        </authorList>
    </citation>
    <scope>NUCLEOTIDE SEQUENCE [LARGE SCALE GENOMIC DNA]</scope>
</reference>
<feature type="transmembrane region" description="Helical" evidence="5">
    <location>
        <begin position="49"/>
        <end position="69"/>
    </location>
</feature>
<dbReference type="Pfam" id="PF00137">
    <property type="entry name" value="ATP-synt_C"/>
    <property type="match status" value="1"/>
</dbReference>
<evidence type="ECO:0000256" key="2">
    <source>
        <dbReference type="ARBA" id="ARBA00022692"/>
    </source>
</evidence>
<keyword evidence="2 5" id="KW-0812">Transmembrane</keyword>
<dbReference type="EMBL" id="MFNF01000060">
    <property type="protein sequence ID" value="OGG99232.1"/>
    <property type="molecule type" value="Genomic_DNA"/>
</dbReference>
<proteinExistence type="predicted"/>
<name>A0A1F6GMB0_9PROT</name>
<evidence type="ECO:0000256" key="5">
    <source>
        <dbReference type="SAM" id="Phobius"/>
    </source>
</evidence>
<comment type="subcellular location">
    <subcellularLocation>
        <location evidence="1">Membrane</location>
        <topology evidence="1">Multi-pass membrane protein</topology>
    </subcellularLocation>
</comment>
<dbReference type="AlphaFoldDB" id="A0A1F6GMB0"/>